<dbReference type="eggNOG" id="KOG3017">
    <property type="taxonomic scope" value="Eukaryota"/>
</dbReference>
<gene>
    <name evidence="4" type="ORF">DAPPUDRAFT_312473</name>
</gene>
<dbReference type="PRINTS" id="PR00837">
    <property type="entry name" value="V5TPXLIKE"/>
</dbReference>
<dbReference type="Proteomes" id="UP000000305">
    <property type="component" value="Unassembled WGS sequence"/>
</dbReference>
<keyword evidence="5" id="KW-1185">Reference proteome</keyword>
<dbReference type="Gene3D" id="3.40.33.10">
    <property type="entry name" value="CAP"/>
    <property type="match status" value="1"/>
</dbReference>
<organism evidence="4 5">
    <name type="scientific">Daphnia pulex</name>
    <name type="common">Water flea</name>
    <dbReference type="NCBI Taxonomy" id="6669"/>
    <lineage>
        <taxon>Eukaryota</taxon>
        <taxon>Metazoa</taxon>
        <taxon>Ecdysozoa</taxon>
        <taxon>Arthropoda</taxon>
        <taxon>Crustacea</taxon>
        <taxon>Branchiopoda</taxon>
        <taxon>Diplostraca</taxon>
        <taxon>Cladocera</taxon>
        <taxon>Anomopoda</taxon>
        <taxon>Daphniidae</taxon>
        <taxon>Daphnia</taxon>
    </lineage>
</organism>
<dbReference type="InterPro" id="IPR018244">
    <property type="entry name" value="Allrgn_V5/Tpx1_CS"/>
</dbReference>
<keyword evidence="2" id="KW-0732">Signal</keyword>
<dbReference type="PANTHER" id="PTHR10334">
    <property type="entry name" value="CYSTEINE-RICH SECRETORY PROTEIN-RELATED"/>
    <property type="match status" value="1"/>
</dbReference>
<dbReference type="FunCoup" id="E9G0Y7">
    <property type="interactions" value="166"/>
</dbReference>
<dbReference type="OrthoDB" id="414826at2759"/>
<name>E9G0Y7_DAPPU</name>
<dbReference type="InterPro" id="IPR035940">
    <property type="entry name" value="CAP_sf"/>
</dbReference>
<protein>
    <recommendedName>
        <fullName evidence="3">SCP domain-containing protein</fullName>
    </recommendedName>
</protein>
<dbReference type="FunFam" id="3.40.33.10:FF:000035">
    <property type="entry name" value="CRISP3: cysteine-rich secretory protein, putative"/>
    <property type="match status" value="1"/>
</dbReference>
<reference evidence="4 5" key="1">
    <citation type="journal article" date="2011" name="Science">
        <title>The ecoresponsive genome of Daphnia pulex.</title>
        <authorList>
            <person name="Colbourne J.K."/>
            <person name="Pfrender M.E."/>
            <person name="Gilbert D."/>
            <person name="Thomas W.K."/>
            <person name="Tucker A."/>
            <person name="Oakley T.H."/>
            <person name="Tokishita S."/>
            <person name="Aerts A."/>
            <person name="Arnold G.J."/>
            <person name="Basu M.K."/>
            <person name="Bauer D.J."/>
            <person name="Caceres C.E."/>
            <person name="Carmel L."/>
            <person name="Casola C."/>
            <person name="Choi J.H."/>
            <person name="Detter J.C."/>
            <person name="Dong Q."/>
            <person name="Dusheyko S."/>
            <person name="Eads B.D."/>
            <person name="Frohlich T."/>
            <person name="Geiler-Samerotte K.A."/>
            <person name="Gerlach D."/>
            <person name="Hatcher P."/>
            <person name="Jogdeo S."/>
            <person name="Krijgsveld J."/>
            <person name="Kriventseva E.V."/>
            <person name="Kultz D."/>
            <person name="Laforsch C."/>
            <person name="Lindquist E."/>
            <person name="Lopez J."/>
            <person name="Manak J.R."/>
            <person name="Muller J."/>
            <person name="Pangilinan J."/>
            <person name="Patwardhan R.P."/>
            <person name="Pitluck S."/>
            <person name="Pritham E.J."/>
            <person name="Rechtsteiner A."/>
            <person name="Rho M."/>
            <person name="Rogozin I.B."/>
            <person name="Sakarya O."/>
            <person name="Salamov A."/>
            <person name="Schaack S."/>
            <person name="Shapiro H."/>
            <person name="Shiga Y."/>
            <person name="Skalitzky C."/>
            <person name="Smith Z."/>
            <person name="Souvorov A."/>
            <person name="Sung W."/>
            <person name="Tang Z."/>
            <person name="Tsuchiya D."/>
            <person name="Tu H."/>
            <person name="Vos H."/>
            <person name="Wang M."/>
            <person name="Wolf Y.I."/>
            <person name="Yamagata H."/>
            <person name="Yamada T."/>
            <person name="Ye Y."/>
            <person name="Shaw J.R."/>
            <person name="Andrews J."/>
            <person name="Crease T.J."/>
            <person name="Tang H."/>
            <person name="Lucas S.M."/>
            <person name="Robertson H.M."/>
            <person name="Bork P."/>
            <person name="Koonin E.V."/>
            <person name="Zdobnov E.M."/>
            <person name="Grigoriev I.V."/>
            <person name="Lynch M."/>
            <person name="Boore J.L."/>
        </authorList>
    </citation>
    <scope>NUCLEOTIDE SEQUENCE [LARGE SCALE GENOMIC DNA]</scope>
</reference>
<dbReference type="PROSITE" id="PS01010">
    <property type="entry name" value="CRISP_2"/>
    <property type="match status" value="1"/>
</dbReference>
<dbReference type="PRINTS" id="PR00838">
    <property type="entry name" value="V5ALLERGEN"/>
</dbReference>
<dbReference type="InParanoid" id="E9G0Y7"/>
<dbReference type="InterPro" id="IPR002413">
    <property type="entry name" value="V5_allergen-like"/>
</dbReference>
<feature type="chain" id="PRO_5003237028" description="SCP domain-containing protein" evidence="2">
    <location>
        <begin position="21"/>
        <end position="409"/>
    </location>
</feature>
<evidence type="ECO:0000256" key="1">
    <source>
        <dbReference type="SAM" id="MobiDB-lite"/>
    </source>
</evidence>
<feature type="compositionally biased region" description="Low complexity" evidence="1">
    <location>
        <begin position="153"/>
        <end position="168"/>
    </location>
</feature>
<dbReference type="InterPro" id="IPR014044">
    <property type="entry name" value="CAP_dom"/>
</dbReference>
<proteinExistence type="predicted"/>
<dbReference type="HOGENOM" id="CLU_693107_0_0_1"/>
<dbReference type="SMART" id="SM00198">
    <property type="entry name" value="SCP"/>
    <property type="match status" value="1"/>
</dbReference>
<dbReference type="GO" id="GO:0005615">
    <property type="term" value="C:extracellular space"/>
    <property type="evidence" value="ECO:0000318"/>
    <property type="project" value="GO_Central"/>
</dbReference>
<evidence type="ECO:0000259" key="3">
    <source>
        <dbReference type="SMART" id="SM00198"/>
    </source>
</evidence>
<evidence type="ECO:0000256" key="2">
    <source>
        <dbReference type="SAM" id="SignalP"/>
    </source>
</evidence>
<sequence length="409" mass="44351">MRTFAATVLLHDLATTSVEAATTKKPTTLKPTTVKPTTKKPTTVKPTTMKPSTKNPTTMKPTTKKPTTMKPTTKKPTTMKPTTKKPTTMKPTTMKPTTMKPTTMKPTDTTTPEPITDGTTFDPVTSPEPITDGTTFDPISSPEPITDATTFDPATETTINPETTTLEPFSVSPATDYCNINTCSVPTDNTLCKYTNTTWGDACQPAYPDKSIVTDADIVTILAAHNDYRRKIAQGLETQGNPGPQPPASNMRELKWDQELAVMAAAHAQQCVFQHDSCRNLVFKLVRIFTLARLPPTNLGTSDWNAAAVTEWYNEVQNMDATYAASFPASPPKVIGHYTQVVWADTYLVGCAVAYYQSTTDFGPEIPYNRLYVCNYGPTGNWVGSPVYSEGTAGSACPSDTANNDGLCA</sequence>
<feature type="region of interest" description="Disordered" evidence="1">
    <location>
        <begin position="24"/>
        <end position="168"/>
    </location>
</feature>
<dbReference type="AlphaFoldDB" id="E9G0Y7"/>
<feature type="signal peptide" evidence="2">
    <location>
        <begin position="1"/>
        <end position="20"/>
    </location>
</feature>
<dbReference type="PROSITE" id="PS01009">
    <property type="entry name" value="CRISP_1"/>
    <property type="match status" value="1"/>
</dbReference>
<dbReference type="KEGG" id="dpx:DAPPUDRAFT_312473"/>
<dbReference type="SUPFAM" id="SSF55797">
    <property type="entry name" value="PR-1-like"/>
    <property type="match status" value="1"/>
</dbReference>
<dbReference type="CDD" id="cd05380">
    <property type="entry name" value="CAP_euk"/>
    <property type="match status" value="1"/>
</dbReference>
<dbReference type="OMA" id="SSCPIWK"/>
<evidence type="ECO:0000313" key="5">
    <source>
        <dbReference type="Proteomes" id="UP000000305"/>
    </source>
</evidence>
<feature type="domain" description="SCP" evidence="3">
    <location>
        <begin position="216"/>
        <end position="384"/>
    </location>
</feature>
<dbReference type="Pfam" id="PF00188">
    <property type="entry name" value="CAP"/>
    <property type="match status" value="1"/>
</dbReference>
<dbReference type="EMBL" id="GL732528">
    <property type="protein sequence ID" value="EFX86988.1"/>
    <property type="molecule type" value="Genomic_DNA"/>
</dbReference>
<accession>E9G0Y7</accession>
<feature type="compositionally biased region" description="Low complexity" evidence="1">
    <location>
        <begin position="24"/>
        <end position="120"/>
    </location>
</feature>
<dbReference type="InterPro" id="IPR001283">
    <property type="entry name" value="CRISP-related"/>
</dbReference>
<evidence type="ECO:0000313" key="4">
    <source>
        <dbReference type="EMBL" id="EFX86988.1"/>
    </source>
</evidence>